<evidence type="ECO:0000313" key="2">
    <source>
        <dbReference type="Proteomes" id="UP000184139"/>
    </source>
</evidence>
<dbReference type="RefSeq" id="WP_073373494.1">
    <property type="nucleotide sequence ID" value="NZ_FQXS01000003.1"/>
</dbReference>
<dbReference type="OrthoDB" id="5429206at2"/>
<name>A0A1M5TJA3_9BACT</name>
<sequence length="393" mass="44683">MTNTPSTACIERDVAPFKVRGLAIPYPEFVPRLYNLCLSLGFKRHFVMPSRAFCSDENQGFPIILLSKHFGVFPFDHGRVGGIMAVDRHGPHAHHGEDSLILQASHVGYDPTTGLYGTYKRPLLERNVISPSCGKITLVIEPYLRQYQFAQQRIFLRRSEKGQYLIKARDSLIDFSSKPITDGLVLRLDRIVKADENNRIVPAATHTTSHSYEVSEHFRNRLYAAGYQWQEGSGEPIGNHLAADLFSFREELHGTDESIHLERNLIEFMPQIVTHKSPQLKAAQINIQMEFARTVESIRQGGAYEGKNLIYLAGLNIDISAFDGNPETTYFVPWAAHIQLREKARQEFLHPLEQDELFAMLMAQSKENVDMADIKEQIGRMLNSPLHDIRTPQ</sequence>
<protein>
    <recommendedName>
        <fullName evidence="3">Limiting CO2-inducible protein B/C beta carbonyic anhydrase domain-containing protein</fullName>
    </recommendedName>
</protein>
<dbReference type="STRING" id="1121409.SAMN02745124_00755"/>
<accession>A0A1M5TJA3</accession>
<gene>
    <name evidence="1" type="ORF">SAMN02745124_00755</name>
</gene>
<organism evidence="1 2">
    <name type="scientific">Desulfofustis glycolicus DSM 9705</name>
    <dbReference type="NCBI Taxonomy" id="1121409"/>
    <lineage>
        <taxon>Bacteria</taxon>
        <taxon>Pseudomonadati</taxon>
        <taxon>Thermodesulfobacteriota</taxon>
        <taxon>Desulfobulbia</taxon>
        <taxon>Desulfobulbales</taxon>
        <taxon>Desulfocapsaceae</taxon>
        <taxon>Desulfofustis</taxon>
    </lineage>
</organism>
<proteinExistence type="predicted"/>
<dbReference type="Proteomes" id="UP000184139">
    <property type="component" value="Unassembled WGS sequence"/>
</dbReference>
<evidence type="ECO:0008006" key="3">
    <source>
        <dbReference type="Google" id="ProtNLM"/>
    </source>
</evidence>
<keyword evidence="2" id="KW-1185">Reference proteome</keyword>
<reference evidence="1 2" key="1">
    <citation type="submission" date="2016-11" db="EMBL/GenBank/DDBJ databases">
        <authorList>
            <person name="Jaros S."/>
            <person name="Januszkiewicz K."/>
            <person name="Wedrychowicz H."/>
        </authorList>
    </citation>
    <scope>NUCLEOTIDE SEQUENCE [LARGE SCALE GENOMIC DNA]</scope>
    <source>
        <strain evidence="1 2">DSM 9705</strain>
    </source>
</reference>
<evidence type="ECO:0000313" key="1">
    <source>
        <dbReference type="EMBL" id="SHH50885.1"/>
    </source>
</evidence>
<dbReference type="EMBL" id="FQXS01000003">
    <property type="protein sequence ID" value="SHH50885.1"/>
    <property type="molecule type" value="Genomic_DNA"/>
</dbReference>
<dbReference type="AlphaFoldDB" id="A0A1M5TJA3"/>